<feature type="compositionally biased region" description="Basic and acidic residues" evidence="9">
    <location>
        <begin position="208"/>
        <end position="223"/>
    </location>
</feature>
<keyword evidence="3 10" id="KW-0812">Transmembrane</keyword>
<evidence type="ECO:0000256" key="10">
    <source>
        <dbReference type="SAM" id="Phobius"/>
    </source>
</evidence>
<dbReference type="InterPro" id="IPR044865">
    <property type="entry name" value="MRH_dom"/>
</dbReference>
<dbReference type="GO" id="GO:0010008">
    <property type="term" value="C:endosome membrane"/>
    <property type="evidence" value="ECO:0007669"/>
    <property type="project" value="UniProtKB-SubCell"/>
</dbReference>
<dbReference type="PANTHER" id="PTHR15071:SF0">
    <property type="entry name" value="MANNOSE 6-PHOSPHATE RECEPTOR-LIKE PROTEIN 1"/>
    <property type="match status" value="1"/>
</dbReference>
<comment type="subcellular location">
    <subcellularLocation>
        <location evidence="1">Endomembrane system</location>
    </subcellularLocation>
</comment>
<keyword evidence="8" id="KW-0325">Glycoprotein</keyword>
<evidence type="ECO:0000256" key="2">
    <source>
        <dbReference type="ARBA" id="ARBA00022448"/>
    </source>
</evidence>
<keyword evidence="14" id="KW-1185">Reference proteome</keyword>
<dbReference type="InterPro" id="IPR028927">
    <property type="entry name" value="Man-6-P_rcpt"/>
</dbReference>
<dbReference type="AlphaFoldDB" id="A0AAN6Q111"/>
<feature type="signal peptide" evidence="11">
    <location>
        <begin position="1"/>
        <end position="23"/>
    </location>
</feature>
<feature type="domain" description="MRH" evidence="12">
    <location>
        <begin position="38"/>
        <end position="269"/>
    </location>
</feature>
<comment type="caution">
    <text evidence="13">The sequence shown here is derived from an EMBL/GenBank/DDBJ whole genome shotgun (WGS) entry which is preliminary data.</text>
</comment>
<proteinExistence type="predicted"/>
<accession>A0AAN6Q111</accession>
<dbReference type="GO" id="GO:0005770">
    <property type="term" value="C:late endosome"/>
    <property type="evidence" value="ECO:0007669"/>
    <property type="project" value="TreeGrafter"/>
</dbReference>
<feature type="region of interest" description="Disordered" evidence="9">
    <location>
        <begin position="172"/>
        <end position="225"/>
    </location>
</feature>
<evidence type="ECO:0000256" key="11">
    <source>
        <dbReference type="SAM" id="SignalP"/>
    </source>
</evidence>
<keyword evidence="2" id="KW-0813">Transport</keyword>
<dbReference type="Pfam" id="PF02157">
    <property type="entry name" value="Man-6-P_recep"/>
    <property type="match status" value="1"/>
</dbReference>
<dbReference type="GO" id="GO:0000139">
    <property type="term" value="C:Golgi membrane"/>
    <property type="evidence" value="ECO:0007669"/>
    <property type="project" value="UniProtKB-SubCell"/>
</dbReference>
<keyword evidence="7" id="KW-1015">Disulfide bond</keyword>
<dbReference type="GO" id="GO:0007034">
    <property type="term" value="P:vacuolar transport"/>
    <property type="evidence" value="ECO:0007669"/>
    <property type="project" value="TreeGrafter"/>
</dbReference>
<evidence type="ECO:0000256" key="7">
    <source>
        <dbReference type="ARBA" id="ARBA00023157"/>
    </source>
</evidence>
<dbReference type="Proteomes" id="UP001305647">
    <property type="component" value="Unassembled WGS sequence"/>
</dbReference>
<evidence type="ECO:0000259" key="12">
    <source>
        <dbReference type="PROSITE" id="PS51914"/>
    </source>
</evidence>
<keyword evidence="4 11" id="KW-0732">Signal</keyword>
<feature type="transmembrane region" description="Helical" evidence="10">
    <location>
        <begin position="283"/>
        <end position="302"/>
    </location>
</feature>
<dbReference type="InterPro" id="IPR009011">
    <property type="entry name" value="Man6P_isomerase_rcpt-bd_dom_sf"/>
</dbReference>
<keyword evidence="13" id="KW-0675">Receptor</keyword>
<organism evidence="13 14">
    <name type="scientific">Parathielavia hyrcaniae</name>
    <dbReference type="NCBI Taxonomy" id="113614"/>
    <lineage>
        <taxon>Eukaryota</taxon>
        <taxon>Fungi</taxon>
        <taxon>Dikarya</taxon>
        <taxon>Ascomycota</taxon>
        <taxon>Pezizomycotina</taxon>
        <taxon>Sordariomycetes</taxon>
        <taxon>Sordariomycetidae</taxon>
        <taxon>Sordariales</taxon>
        <taxon>Chaetomiaceae</taxon>
        <taxon>Parathielavia</taxon>
    </lineage>
</organism>
<dbReference type="PANTHER" id="PTHR15071">
    <property type="entry name" value="MANNOSE-6-PHOSPHATE RECEPTOR FAMILY MEMBER"/>
    <property type="match status" value="1"/>
</dbReference>
<dbReference type="PROSITE" id="PS51914">
    <property type="entry name" value="MRH"/>
    <property type="match status" value="1"/>
</dbReference>
<protein>
    <submittedName>
        <fullName evidence="13">Mannose 6-phosphate receptor domain-containing protein</fullName>
    </submittedName>
</protein>
<evidence type="ECO:0000256" key="3">
    <source>
        <dbReference type="ARBA" id="ARBA00022692"/>
    </source>
</evidence>
<name>A0AAN6Q111_9PEZI</name>
<reference evidence="13" key="1">
    <citation type="journal article" date="2023" name="Mol. Phylogenet. Evol.">
        <title>Genome-scale phylogeny and comparative genomics of the fungal order Sordariales.</title>
        <authorList>
            <person name="Hensen N."/>
            <person name="Bonometti L."/>
            <person name="Westerberg I."/>
            <person name="Brannstrom I.O."/>
            <person name="Guillou S."/>
            <person name="Cros-Aarteil S."/>
            <person name="Calhoun S."/>
            <person name="Haridas S."/>
            <person name="Kuo A."/>
            <person name="Mondo S."/>
            <person name="Pangilinan J."/>
            <person name="Riley R."/>
            <person name="LaButti K."/>
            <person name="Andreopoulos B."/>
            <person name="Lipzen A."/>
            <person name="Chen C."/>
            <person name="Yan M."/>
            <person name="Daum C."/>
            <person name="Ng V."/>
            <person name="Clum A."/>
            <person name="Steindorff A."/>
            <person name="Ohm R.A."/>
            <person name="Martin F."/>
            <person name="Silar P."/>
            <person name="Natvig D.O."/>
            <person name="Lalanne C."/>
            <person name="Gautier V."/>
            <person name="Ament-Velasquez S.L."/>
            <person name="Kruys A."/>
            <person name="Hutchinson M.I."/>
            <person name="Powell A.J."/>
            <person name="Barry K."/>
            <person name="Miller A.N."/>
            <person name="Grigoriev I.V."/>
            <person name="Debuchy R."/>
            <person name="Gladieux P."/>
            <person name="Hiltunen Thoren M."/>
            <person name="Johannesson H."/>
        </authorList>
    </citation>
    <scope>NUCLEOTIDE SEQUENCE</scope>
    <source>
        <strain evidence="13">CBS 757.83</strain>
    </source>
</reference>
<keyword evidence="6 10" id="KW-0472">Membrane</keyword>
<evidence type="ECO:0000256" key="1">
    <source>
        <dbReference type="ARBA" id="ARBA00004308"/>
    </source>
</evidence>
<evidence type="ECO:0000256" key="5">
    <source>
        <dbReference type="ARBA" id="ARBA00022989"/>
    </source>
</evidence>
<feature type="chain" id="PRO_5042927987" evidence="11">
    <location>
        <begin position="24"/>
        <end position="379"/>
    </location>
</feature>
<evidence type="ECO:0000313" key="14">
    <source>
        <dbReference type="Proteomes" id="UP001305647"/>
    </source>
</evidence>
<feature type="transmembrane region" description="Helical" evidence="10">
    <location>
        <begin position="323"/>
        <end position="343"/>
    </location>
</feature>
<evidence type="ECO:0000256" key="8">
    <source>
        <dbReference type="ARBA" id="ARBA00023180"/>
    </source>
</evidence>
<gene>
    <name evidence="13" type="ORF">N658DRAFT_517642</name>
</gene>
<dbReference type="Gene3D" id="2.70.130.10">
    <property type="entry name" value="Mannose-6-phosphate receptor binding domain"/>
    <property type="match status" value="2"/>
</dbReference>
<feature type="compositionally biased region" description="Acidic residues" evidence="9">
    <location>
        <begin position="173"/>
        <end position="188"/>
    </location>
</feature>
<reference evidence="13" key="2">
    <citation type="submission" date="2023-05" db="EMBL/GenBank/DDBJ databases">
        <authorList>
            <consortium name="Lawrence Berkeley National Laboratory"/>
            <person name="Steindorff A."/>
            <person name="Hensen N."/>
            <person name="Bonometti L."/>
            <person name="Westerberg I."/>
            <person name="Brannstrom I.O."/>
            <person name="Guillou S."/>
            <person name="Cros-Aarteil S."/>
            <person name="Calhoun S."/>
            <person name="Haridas S."/>
            <person name="Kuo A."/>
            <person name="Mondo S."/>
            <person name="Pangilinan J."/>
            <person name="Riley R."/>
            <person name="Labutti K."/>
            <person name="Andreopoulos B."/>
            <person name="Lipzen A."/>
            <person name="Chen C."/>
            <person name="Yanf M."/>
            <person name="Daum C."/>
            <person name="Ng V."/>
            <person name="Clum A."/>
            <person name="Ohm R."/>
            <person name="Martin F."/>
            <person name="Silar P."/>
            <person name="Natvig D."/>
            <person name="Lalanne C."/>
            <person name="Gautier V."/>
            <person name="Ament-Velasquez S.L."/>
            <person name="Kruys A."/>
            <person name="Hutchinson M.I."/>
            <person name="Powell A.J."/>
            <person name="Barry K."/>
            <person name="Miller A.N."/>
            <person name="Grigoriev I.V."/>
            <person name="Debuchy R."/>
            <person name="Gladieux P."/>
            <person name="Thoren M.H."/>
            <person name="Johannesson H."/>
        </authorList>
    </citation>
    <scope>NUCLEOTIDE SEQUENCE</scope>
    <source>
        <strain evidence="13">CBS 757.83</strain>
    </source>
</reference>
<dbReference type="EMBL" id="MU863653">
    <property type="protein sequence ID" value="KAK4099031.1"/>
    <property type="molecule type" value="Genomic_DNA"/>
</dbReference>
<evidence type="ECO:0000256" key="9">
    <source>
        <dbReference type="SAM" id="MobiDB-lite"/>
    </source>
</evidence>
<keyword evidence="5 10" id="KW-1133">Transmembrane helix</keyword>
<dbReference type="SUPFAM" id="SSF50911">
    <property type="entry name" value="Mannose 6-phosphate receptor domain"/>
    <property type="match status" value="1"/>
</dbReference>
<evidence type="ECO:0000256" key="6">
    <source>
        <dbReference type="ARBA" id="ARBA00023136"/>
    </source>
</evidence>
<sequence>MHLQRPSRGALLAIFSLASMAVAEDATKTTSSSTPVITPCVATSTNGAFFDLRPDAAVVVSEDSKPPKGVPTEDYVARGWDYGSNFTLNVCNPVVKRVDDVVGVDKALWRNISAYYETKGKIYSLGQQSGTLVPRGRKLVLQYTGGSPCGASDKSKDRRASVHEGARYKYNDFDDEARAEEEGEEDAGDYASRRTAKDDENDDEDEDKDKGKDKDGKKDQDKPVRRKSATISFLCDHDPDTPTAFSFVGTDPDACAYFFEVRSQHACAGAEPHKPGSVGPGSVFAIIFFITVLVYVVGGVFYQRTVAHARGWRQLPNYSLWSGIWSFVTDLFVILTSSCARIIPRGRGYHTLSGSPNGRRRSRDDENRLIDQLDEEWDD</sequence>
<evidence type="ECO:0000313" key="13">
    <source>
        <dbReference type="EMBL" id="KAK4099031.1"/>
    </source>
</evidence>
<evidence type="ECO:0000256" key="4">
    <source>
        <dbReference type="ARBA" id="ARBA00022729"/>
    </source>
</evidence>